<reference evidence="9" key="1">
    <citation type="submission" date="2025-08" db="UniProtKB">
        <authorList>
            <consortium name="RefSeq"/>
        </authorList>
    </citation>
    <scope>IDENTIFICATION</scope>
</reference>
<dbReference type="Gene3D" id="3.40.50.300">
    <property type="entry name" value="P-loop containing nucleotide triphosphate hydrolases"/>
    <property type="match status" value="1"/>
</dbReference>
<proteinExistence type="inferred from homology"/>
<evidence type="ECO:0000313" key="9">
    <source>
        <dbReference type="RefSeq" id="XP_007521099.1"/>
    </source>
</evidence>
<evidence type="ECO:0000256" key="3">
    <source>
        <dbReference type="ARBA" id="ARBA00022490"/>
    </source>
</evidence>
<sequence length="293" mass="35022">MDNTDTYLLNFKGYHFERSMVDVNLFENLDDFEIRDDDVFIITYPKSGTIWTQQILSLIYFEDHRYRTKHVDTIDRAPFLEYNLRNVDFLSRPSPRIFTTHMPYYLVPKGLKKTKAKIIYIYRNPKDVLTSFYHFSNFIVTLESSGDTESFMTRFLDGKVVGSVWFDHIRGWYEHRHDFNILFMMYEEMKKDLRSSVCKISSFFEKELSEEDIDAIVKQATFKNMKSDPQANYNHVVKNEVGTKNSDGCFLRKGTIGDWKHLLTVDQSERFDKIFQRKMKDIPLKFIWDINEE</sequence>
<keyword evidence="3" id="KW-0963">Cytoplasm</keyword>
<dbReference type="OrthoDB" id="205623at2759"/>
<dbReference type="SUPFAM" id="SSF52540">
    <property type="entry name" value="P-loop containing nucleoside triphosphate hydrolases"/>
    <property type="match status" value="1"/>
</dbReference>
<dbReference type="GeneID" id="103111705"/>
<dbReference type="PANTHER" id="PTHR11783">
    <property type="entry name" value="SULFOTRANSFERASE SULT"/>
    <property type="match status" value="1"/>
</dbReference>
<dbReference type="InterPro" id="IPR027417">
    <property type="entry name" value="P-loop_NTPase"/>
</dbReference>
<organism evidence="8 9">
    <name type="scientific">Erinaceus europaeus</name>
    <name type="common">Western European hedgehog</name>
    <dbReference type="NCBI Taxonomy" id="9365"/>
    <lineage>
        <taxon>Eukaryota</taxon>
        <taxon>Metazoa</taxon>
        <taxon>Chordata</taxon>
        <taxon>Craniata</taxon>
        <taxon>Vertebrata</taxon>
        <taxon>Euteleostomi</taxon>
        <taxon>Mammalia</taxon>
        <taxon>Eutheria</taxon>
        <taxon>Laurasiatheria</taxon>
        <taxon>Eulipotyphla</taxon>
        <taxon>Erinaceidae</taxon>
        <taxon>Erinaceinae</taxon>
        <taxon>Erinaceus</taxon>
    </lineage>
</organism>
<evidence type="ECO:0000256" key="4">
    <source>
        <dbReference type="ARBA" id="ARBA00022679"/>
    </source>
</evidence>
<dbReference type="RefSeq" id="XP_007521099.1">
    <property type="nucleotide sequence ID" value="XM_007521037.3"/>
</dbReference>
<dbReference type="AlphaFoldDB" id="A0A1S2ZL76"/>
<evidence type="ECO:0000256" key="6">
    <source>
        <dbReference type="RuleBase" id="RU361155"/>
    </source>
</evidence>
<dbReference type="Proteomes" id="UP001652624">
    <property type="component" value="Chromosome 4"/>
</dbReference>
<comment type="similarity">
    <text evidence="2 6">Belongs to the sulfotransferase 1 family.</text>
</comment>
<keyword evidence="8" id="KW-1185">Reference proteome</keyword>
<evidence type="ECO:0000256" key="1">
    <source>
        <dbReference type="ARBA" id="ARBA00004496"/>
    </source>
</evidence>
<dbReference type="GO" id="GO:0051923">
    <property type="term" value="P:sulfation"/>
    <property type="evidence" value="ECO:0007669"/>
    <property type="project" value="UniProtKB-ARBA"/>
</dbReference>
<name>A0A1S2ZL76_ERIEU</name>
<comment type="subcellular location">
    <subcellularLocation>
        <location evidence="1">Cytoplasm</location>
    </subcellularLocation>
</comment>
<comment type="catalytic activity">
    <reaction evidence="5">
        <text>4-ethylphenol + 3'-phosphoadenylyl sulfate = 4-ethylphenyl sulfate + adenosine 3',5'-bisphosphate + H(+)</text>
        <dbReference type="Rhea" id="RHEA:70607"/>
        <dbReference type="ChEBI" id="CHEBI:15378"/>
        <dbReference type="ChEBI" id="CHEBI:49584"/>
        <dbReference type="ChEBI" id="CHEBI:58339"/>
        <dbReference type="ChEBI" id="CHEBI:58343"/>
        <dbReference type="ChEBI" id="CHEBI:133681"/>
    </reaction>
    <physiologicalReaction direction="left-to-right" evidence="5">
        <dbReference type="Rhea" id="RHEA:70608"/>
    </physiologicalReaction>
</comment>
<dbReference type="InParanoid" id="A0A1S2ZL76"/>
<evidence type="ECO:0000256" key="5">
    <source>
        <dbReference type="ARBA" id="ARBA00048219"/>
    </source>
</evidence>
<evidence type="ECO:0000256" key="2">
    <source>
        <dbReference type="ARBA" id="ARBA00005771"/>
    </source>
</evidence>
<dbReference type="eggNOG" id="KOG1584">
    <property type="taxonomic scope" value="Eukaryota"/>
</dbReference>
<protein>
    <recommendedName>
        <fullName evidence="6">Sulfotransferase</fullName>
        <ecNumber evidence="6">2.8.2.-</ecNumber>
    </recommendedName>
</protein>
<accession>A0A1S2ZL76</accession>
<dbReference type="InterPro" id="IPR000863">
    <property type="entry name" value="Sulfotransferase_dom"/>
</dbReference>
<dbReference type="GO" id="GO:0004062">
    <property type="term" value="F:aryl sulfotransferase activity"/>
    <property type="evidence" value="ECO:0007669"/>
    <property type="project" value="UniProtKB-ARBA"/>
</dbReference>
<keyword evidence="4 6" id="KW-0808">Transferase</keyword>
<dbReference type="GO" id="GO:0005737">
    <property type="term" value="C:cytoplasm"/>
    <property type="evidence" value="ECO:0007669"/>
    <property type="project" value="UniProtKB-SubCell"/>
</dbReference>
<evidence type="ECO:0000313" key="8">
    <source>
        <dbReference type="Proteomes" id="UP001652624"/>
    </source>
</evidence>
<dbReference type="Pfam" id="PF00685">
    <property type="entry name" value="Sulfotransfer_1"/>
    <property type="match status" value="1"/>
</dbReference>
<gene>
    <name evidence="9" type="primary">LOC103111705</name>
</gene>
<evidence type="ECO:0000259" key="7">
    <source>
        <dbReference type="Pfam" id="PF00685"/>
    </source>
</evidence>
<dbReference type="EC" id="2.8.2.-" evidence="6"/>
<feature type="domain" description="Sulfotransferase" evidence="7">
    <location>
        <begin position="36"/>
        <end position="282"/>
    </location>
</feature>
<dbReference type="FunFam" id="3.40.50.300:FF:000433">
    <property type="entry name" value="Estrogen sulfotransferase"/>
    <property type="match status" value="1"/>
</dbReference>